<gene>
    <name evidence="1" type="ORF">ERS132444_00858</name>
</gene>
<reference evidence="1 2" key="1">
    <citation type="submission" date="2016-02" db="EMBL/GenBank/DDBJ databases">
        <authorList>
            <consortium name="Pathogen Informatics"/>
        </authorList>
    </citation>
    <scope>NUCLEOTIDE SEQUENCE [LARGE SCALE GENOMIC DNA]</scope>
    <source>
        <strain evidence="1 2">LSS82</strain>
    </source>
</reference>
<dbReference type="Proteomes" id="UP000074825">
    <property type="component" value="Unassembled WGS sequence"/>
</dbReference>
<accession>A0A0Z8JYR6</accession>
<evidence type="ECO:0000313" key="1">
    <source>
        <dbReference type="EMBL" id="CYV62536.1"/>
    </source>
</evidence>
<dbReference type="AlphaFoldDB" id="A0A0Z8JYR6"/>
<organism evidence="1 2">
    <name type="scientific">Streptococcus suis</name>
    <dbReference type="NCBI Taxonomy" id="1307"/>
    <lineage>
        <taxon>Bacteria</taxon>
        <taxon>Bacillati</taxon>
        <taxon>Bacillota</taxon>
        <taxon>Bacilli</taxon>
        <taxon>Lactobacillales</taxon>
        <taxon>Streptococcaceae</taxon>
        <taxon>Streptococcus</taxon>
    </lineage>
</organism>
<dbReference type="EMBL" id="FIIF01000005">
    <property type="protein sequence ID" value="CYV62536.1"/>
    <property type="molecule type" value="Genomic_DNA"/>
</dbReference>
<name>A0A0Z8JYR6_STRSU</name>
<sequence>MNLLSFLLAQNVERMLYLISNQIEIIMNLDTLEIFEVIDHSQDDLEDIEVVENVITHTEEVQISPYDDLGRVWLGNGYYYKPSSLLWRNEREGIIHELRPKNKHGSYPYYQRCRNHTRGHVSQLTYEEALWLTLEFYPELMNYI</sequence>
<protein>
    <submittedName>
        <fullName evidence="1">Uncharacterized protein</fullName>
    </submittedName>
</protein>
<proteinExistence type="predicted"/>
<evidence type="ECO:0000313" key="2">
    <source>
        <dbReference type="Proteomes" id="UP000074825"/>
    </source>
</evidence>